<dbReference type="EMBL" id="FTPU01000073">
    <property type="protein sequence ID" value="SIT98871.1"/>
    <property type="molecule type" value="Genomic_DNA"/>
</dbReference>
<dbReference type="InterPro" id="IPR046233">
    <property type="entry name" value="DUF6266"/>
</dbReference>
<protein>
    <submittedName>
        <fullName evidence="1">Uncharacterized protein</fullName>
    </submittedName>
</protein>
<proteinExistence type="predicted"/>
<evidence type="ECO:0000313" key="2">
    <source>
        <dbReference type="Proteomes" id="UP000187261"/>
    </source>
</evidence>
<dbReference type="STRING" id="1121284.SAMN05660493_03292"/>
<accession>A0A1U7Q1I7</accession>
<organism evidence="1 2">
    <name type="scientific">Epilithonimonas bovis DSM 19482</name>
    <dbReference type="NCBI Taxonomy" id="1121284"/>
    <lineage>
        <taxon>Bacteria</taxon>
        <taxon>Pseudomonadati</taxon>
        <taxon>Bacteroidota</taxon>
        <taxon>Flavobacteriia</taxon>
        <taxon>Flavobacteriales</taxon>
        <taxon>Weeksellaceae</taxon>
        <taxon>Chryseobacterium group</taxon>
        <taxon>Epilithonimonas</taxon>
    </lineage>
</organism>
<dbReference type="Proteomes" id="UP000187261">
    <property type="component" value="Unassembled WGS sequence"/>
</dbReference>
<gene>
    <name evidence="1" type="ORF">SAMN05660493_03292</name>
</gene>
<dbReference type="Pfam" id="PF19781">
    <property type="entry name" value="DUF6266"/>
    <property type="match status" value="1"/>
</dbReference>
<dbReference type="OrthoDB" id="1433569at2"/>
<dbReference type="RefSeq" id="WP_076784570.1">
    <property type="nucleotide sequence ID" value="NZ_FTPU01000073.1"/>
</dbReference>
<evidence type="ECO:0000313" key="1">
    <source>
        <dbReference type="EMBL" id="SIT98871.1"/>
    </source>
</evidence>
<name>A0A1U7Q1I7_9FLAO</name>
<dbReference type="AlphaFoldDB" id="A0A1U7Q1I7"/>
<reference evidence="2" key="1">
    <citation type="submission" date="2016-10" db="EMBL/GenBank/DDBJ databases">
        <authorList>
            <person name="Varghese N."/>
            <person name="Submissions S."/>
        </authorList>
    </citation>
    <scope>NUCLEOTIDE SEQUENCE [LARGE SCALE GENOMIC DNA]</scope>
    <source>
        <strain evidence="2">DSM 19482</strain>
    </source>
</reference>
<sequence length="214" mass="23454">MGKLNDSLLSGSSGRTGRLVVANVSGTEILRVRPRKRTGQPSAKQLLIQERMKQCYDFILPYKAFASLYFGYRTGMRSSYNQAITNLLNAFKLDFVLNKITPEYSEIMFAMGALLAAVPTGLASPAAGTLKLDWYNNGGGNPPRETDQLMLLYVAEGTRSPVLMENMATRADATVSVTVPPNLIGKKVHAWMTFKSQDLMEVSVSSYIGTVTIT</sequence>
<keyword evidence="2" id="KW-1185">Reference proteome</keyword>